<sequence length="109" mass="12632">MSKVRKNIYDLLRGSFLTDESSFKNWRILIFVVLLLLVMIYSSHSADAKVVEIAALNKKKRELRAEDVDTSTQLMRMKLESSIRDKVKSKGLYPAKKPPQKIKVTYNKE</sequence>
<evidence type="ECO:0008006" key="4">
    <source>
        <dbReference type="Google" id="ProtNLM"/>
    </source>
</evidence>
<dbReference type="InterPro" id="IPR045755">
    <property type="entry name" value="FtsL-like"/>
</dbReference>
<name>A0A3E0HKM5_9FLAO</name>
<dbReference type="Pfam" id="PF19579">
    <property type="entry name" value="FtsL_2"/>
    <property type="match status" value="1"/>
</dbReference>
<gene>
    <name evidence="2" type="ORF">C7448_107128</name>
</gene>
<keyword evidence="3" id="KW-1185">Reference proteome</keyword>
<feature type="region of interest" description="Disordered" evidence="1">
    <location>
        <begin position="90"/>
        <end position="109"/>
    </location>
</feature>
<organism evidence="2 3">
    <name type="scientific">Tenacibaculum gallaicum</name>
    <dbReference type="NCBI Taxonomy" id="561505"/>
    <lineage>
        <taxon>Bacteria</taxon>
        <taxon>Pseudomonadati</taxon>
        <taxon>Bacteroidota</taxon>
        <taxon>Flavobacteriia</taxon>
        <taxon>Flavobacteriales</taxon>
        <taxon>Flavobacteriaceae</taxon>
        <taxon>Tenacibaculum</taxon>
    </lineage>
</organism>
<dbReference type="RefSeq" id="WP_115901789.1">
    <property type="nucleotide sequence ID" value="NZ_QUNS01000007.1"/>
</dbReference>
<dbReference type="Proteomes" id="UP000256884">
    <property type="component" value="Unassembled WGS sequence"/>
</dbReference>
<dbReference type="AlphaFoldDB" id="A0A3E0HKM5"/>
<proteinExistence type="predicted"/>
<protein>
    <recommendedName>
        <fullName evidence="4">S-adenosyl-methyltransferase</fullName>
    </recommendedName>
</protein>
<dbReference type="OrthoDB" id="1132266at2"/>
<dbReference type="EMBL" id="QUNS01000007">
    <property type="protein sequence ID" value="REH46565.1"/>
    <property type="molecule type" value="Genomic_DNA"/>
</dbReference>
<evidence type="ECO:0000256" key="1">
    <source>
        <dbReference type="SAM" id="MobiDB-lite"/>
    </source>
</evidence>
<evidence type="ECO:0000313" key="3">
    <source>
        <dbReference type="Proteomes" id="UP000256884"/>
    </source>
</evidence>
<accession>A0A3E0HKM5</accession>
<evidence type="ECO:0000313" key="2">
    <source>
        <dbReference type="EMBL" id="REH46565.1"/>
    </source>
</evidence>
<reference evidence="2 3" key="1">
    <citation type="submission" date="2018-08" db="EMBL/GenBank/DDBJ databases">
        <title>Genomic Encyclopedia of Type Strains, Phase IV (KMG-IV): sequencing the most valuable type-strain genomes for metagenomic binning, comparative biology and taxonomic classification.</title>
        <authorList>
            <person name="Goeker M."/>
        </authorList>
    </citation>
    <scope>NUCLEOTIDE SEQUENCE [LARGE SCALE GENOMIC DNA]</scope>
    <source>
        <strain evidence="2 3">DSM 18841</strain>
    </source>
</reference>
<comment type="caution">
    <text evidence="2">The sequence shown here is derived from an EMBL/GenBank/DDBJ whole genome shotgun (WGS) entry which is preliminary data.</text>
</comment>